<dbReference type="Gene3D" id="1.25.40.570">
    <property type="match status" value="1"/>
</dbReference>
<dbReference type="SMART" id="SM00088">
    <property type="entry name" value="PINT"/>
    <property type="match status" value="1"/>
</dbReference>
<dbReference type="InterPro" id="IPR000717">
    <property type="entry name" value="PCI_dom"/>
</dbReference>
<dbReference type="InterPro" id="IPR050871">
    <property type="entry name" value="26S_Proteasome/COP9_Components"/>
</dbReference>
<keyword evidence="3" id="KW-1185">Reference proteome</keyword>
<dbReference type="PROSITE" id="PS50250">
    <property type="entry name" value="PCI"/>
    <property type="match status" value="1"/>
</dbReference>
<proteinExistence type="predicted"/>
<dbReference type="Pfam" id="PF01399">
    <property type="entry name" value="PCI"/>
    <property type="match status" value="1"/>
</dbReference>
<dbReference type="SMART" id="SM00753">
    <property type="entry name" value="PAM"/>
    <property type="match status" value="1"/>
</dbReference>
<gene>
    <name evidence="2" type="ORF">OSTQU699_LOCUS9189</name>
</gene>
<dbReference type="Proteomes" id="UP000708148">
    <property type="component" value="Unassembled WGS sequence"/>
</dbReference>
<feature type="non-terminal residue" evidence="2">
    <location>
        <position position="1"/>
    </location>
</feature>
<reference evidence="2" key="1">
    <citation type="submission" date="2020-12" db="EMBL/GenBank/DDBJ databases">
        <authorList>
            <person name="Iha C."/>
        </authorList>
    </citation>
    <scope>NUCLEOTIDE SEQUENCE</scope>
</reference>
<dbReference type="EMBL" id="CAJHUC010002449">
    <property type="protein sequence ID" value="CAD7703832.1"/>
    <property type="molecule type" value="Genomic_DNA"/>
</dbReference>
<sequence length="246" mass="27633">HHALRNIPRARAALTAARTAANAVYIPPGLQAEIDTQSGLLHAEEHDYKTAYSYFYESFEQSSALDDPKAVYKLKYLLLCKIMTNNAEDVPGIISSKAGLKYNGIEVDAMRAVAQAYKDRSLQAFQECLDQYKEQLAGDPVVHSHLSVLYDTLMEQNLCRLIEPFSRVEIDHIAKLIELPTDVVERKLSQMILDKKFAGTLDQGTGCLDFFEEPKEDAVYPAALLTFENTGRVVDNLFERSQKIMA</sequence>
<dbReference type="PANTHER" id="PTHR10678">
    <property type="entry name" value="26S PROTEASOME NON-ATPASE REGULATORY SUBUNIT 11/COP9 SIGNALOSOME COMPLEX SUBUNIT 2"/>
    <property type="match status" value="1"/>
</dbReference>
<dbReference type="InterPro" id="IPR036390">
    <property type="entry name" value="WH_DNA-bd_sf"/>
</dbReference>
<evidence type="ECO:0000259" key="1">
    <source>
        <dbReference type="PROSITE" id="PS50250"/>
    </source>
</evidence>
<evidence type="ECO:0000313" key="3">
    <source>
        <dbReference type="Proteomes" id="UP000708148"/>
    </source>
</evidence>
<evidence type="ECO:0000313" key="2">
    <source>
        <dbReference type="EMBL" id="CAD7703832.1"/>
    </source>
</evidence>
<dbReference type="SUPFAM" id="SSF46785">
    <property type="entry name" value="Winged helix' DNA-binding domain"/>
    <property type="match status" value="1"/>
</dbReference>
<accession>A0A8S1J812</accession>
<protein>
    <recommendedName>
        <fullName evidence="1">PCI domain-containing protein</fullName>
    </recommendedName>
</protein>
<organism evidence="2 3">
    <name type="scientific">Ostreobium quekettii</name>
    <dbReference type="NCBI Taxonomy" id="121088"/>
    <lineage>
        <taxon>Eukaryota</taxon>
        <taxon>Viridiplantae</taxon>
        <taxon>Chlorophyta</taxon>
        <taxon>core chlorophytes</taxon>
        <taxon>Ulvophyceae</taxon>
        <taxon>TCBD clade</taxon>
        <taxon>Bryopsidales</taxon>
        <taxon>Ostreobineae</taxon>
        <taxon>Ostreobiaceae</taxon>
        <taxon>Ostreobium</taxon>
    </lineage>
</organism>
<name>A0A8S1J812_9CHLO</name>
<dbReference type="AlphaFoldDB" id="A0A8S1J812"/>
<dbReference type="OrthoDB" id="1418352at2759"/>
<comment type="caution">
    <text evidence="2">The sequence shown here is derived from an EMBL/GenBank/DDBJ whole genome shotgun (WGS) entry which is preliminary data.</text>
</comment>
<feature type="domain" description="PCI" evidence="1">
    <location>
        <begin position="47"/>
        <end position="215"/>
    </location>
</feature>